<dbReference type="Proteomes" id="UP000295280">
    <property type="component" value="Unassembled WGS sequence"/>
</dbReference>
<dbReference type="EMBL" id="SCWD01000004">
    <property type="protein sequence ID" value="TDM00737.1"/>
    <property type="molecule type" value="Genomic_DNA"/>
</dbReference>
<keyword evidence="2" id="KW-1185">Reference proteome</keyword>
<name>A0A9Q8CD78_9STAP</name>
<dbReference type="OrthoDB" id="2326035at2"/>
<dbReference type="Pfam" id="PF12669">
    <property type="entry name" value="FeoB_associated"/>
    <property type="match status" value="1"/>
</dbReference>
<comment type="caution">
    <text evidence="1">The sequence shown here is derived from an EMBL/GenBank/DDBJ whole genome shotgun (WGS) entry which is preliminary data.</text>
</comment>
<reference evidence="1 2" key="1">
    <citation type="submission" date="2019-01" db="EMBL/GenBank/DDBJ databases">
        <title>Draft genome sequences of the type strains of six Macrococcus species.</title>
        <authorList>
            <person name="Mazhar S."/>
            <person name="Altermann E."/>
            <person name="Hill C."/>
            <person name="Mcauliffe O."/>
        </authorList>
    </citation>
    <scope>NUCLEOTIDE SEQUENCE [LARGE SCALE GENOMIC DNA]</scope>
    <source>
        <strain evidence="1 2">ATCC 51828</strain>
    </source>
</reference>
<evidence type="ECO:0000313" key="1">
    <source>
        <dbReference type="EMBL" id="TDM00737.1"/>
    </source>
</evidence>
<dbReference type="AlphaFoldDB" id="A0A9Q8CD78"/>
<organism evidence="1 2">
    <name type="scientific">Macrococcus carouselicus</name>
    <dbReference type="NCBI Taxonomy" id="69969"/>
    <lineage>
        <taxon>Bacteria</taxon>
        <taxon>Bacillati</taxon>
        <taxon>Bacillota</taxon>
        <taxon>Bacilli</taxon>
        <taxon>Bacillales</taxon>
        <taxon>Staphylococcaceae</taxon>
        <taxon>Macrococcus</taxon>
    </lineage>
</organism>
<dbReference type="RefSeq" id="WP_133418233.1">
    <property type="nucleotide sequence ID" value="NZ_SCWD01000004.1"/>
</dbReference>
<sequence>MSLLINLLLALLIFGYATYTLVKFFKKSKEGKCNSCSVNKDCGCEVPNDKLL</sequence>
<gene>
    <name evidence="1" type="ORF">ERX40_09350</name>
</gene>
<proteinExistence type="predicted"/>
<evidence type="ECO:0000313" key="2">
    <source>
        <dbReference type="Proteomes" id="UP000295280"/>
    </source>
</evidence>
<accession>A0A9Q8CD78</accession>
<protein>
    <submittedName>
        <fullName evidence="1">FeoB-associated Cys-rich membrane protein</fullName>
    </submittedName>
</protein>